<dbReference type="AlphaFoldDB" id="A0A0A9ADH9"/>
<name>A0A0A9ADH9_ARUDO</name>
<protein>
    <submittedName>
        <fullName evidence="1">Uncharacterized protein</fullName>
    </submittedName>
</protein>
<reference evidence="1" key="2">
    <citation type="journal article" date="2015" name="Data Brief">
        <title>Shoot transcriptome of the giant reed, Arundo donax.</title>
        <authorList>
            <person name="Barrero R.A."/>
            <person name="Guerrero F.D."/>
            <person name="Moolhuijzen P."/>
            <person name="Goolsby J.A."/>
            <person name="Tidwell J."/>
            <person name="Bellgard S.E."/>
            <person name="Bellgard M.I."/>
        </authorList>
    </citation>
    <scope>NUCLEOTIDE SEQUENCE</scope>
    <source>
        <tissue evidence="1">Shoot tissue taken approximately 20 cm above the soil surface</tissue>
    </source>
</reference>
<reference evidence="1" key="1">
    <citation type="submission" date="2014-09" db="EMBL/GenBank/DDBJ databases">
        <authorList>
            <person name="Magalhaes I.L.F."/>
            <person name="Oliveira U."/>
            <person name="Santos F.R."/>
            <person name="Vidigal T.H.D.A."/>
            <person name="Brescovit A.D."/>
            <person name="Santos A.J."/>
        </authorList>
    </citation>
    <scope>NUCLEOTIDE SEQUENCE</scope>
    <source>
        <tissue evidence="1">Shoot tissue taken approximately 20 cm above the soil surface</tissue>
    </source>
</reference>
<proteinExistence type="predicted"/>
<evidence type="ECO:0000313" key="1">
    <source>
        <dbReference type="EMBL" id="JAD45102.1"/>
    </source>
</evidence>
<organism evidence="1">
    <name type="scientific">Arundo donax</name>
    <name type="common">Giant reed</name>
    <name type="synonym">Donax arundinaceus</name>
    <dbReference type="NCBI Taxonomy" id="35708"/>
    <lineage>
        <taxon>Eukaryota</taxon>
        <taxon>Viridiplantae</taxon>
        <taxon>Streptophyta</taxon>
        <taxon>Embryophyta</taxon>
        <taxon>Tracheophyta</taxon>
        <taxon>Spermatophyta</taxon>
        <taxon>Magnoliopsida</taxon>
        <taxon>Liliopsida</taxon>
        <taxon>Poales</taxon>
        <taxon>Poaceae</taxon>
        <taxon>PACMAD clade</taxon>
        <taxon>Arundinoideae</taxon>
        <taxon>Arundineae</taxon>
        <taxon>Arundo</taxon>
    </lineage>
</organism>
<dbReference type="EMBL" id="GBRH01252793">
    <property type="protein sequence ID" value="JAD45102.1"/>
    <property type="molecule type" value="Transcribed_RNA"/>
</dbReference>
<accession>A0A0A9ADH9</accession>
<sequence>MYGTIQSRQSNTDKCYILEREKTELGDAI</sequence>